<feature type="region of interest" description="Disordered" evidence="9">
    <location>
        <begin position="731"/>
        <end position="751"/>
    </location>
</feature>
<evidence type="ECO:0000313" key="11">
    <source>
        <dbReference type="EMBL" id="KAK1335393.1"/>
    </source>
</evidence>
<evidence type="ECO:0000256" key="9">
    <source>
        <dbReference type="SAM" id="MobiDB-lite"/>
    </source>
</evidence>
<dbReference type="EC" id="3.2.1.107" evidence="6"/>
<proteinExistence type="inferred from homology"/>
<gene>
    <name evidence="11" type="ORF">QTO34_003179</name>
</gene>
<feature type="compositionally biased region" description="Pro residues" evidence="9">
    <location>
        <begin position="738"/>
        <end position="750"/>
    </location>
</feature>
<comment type="caution">
    <text evidence="11">The sequence shown here is derived from an EMBL/GenBank/DDBJ whole genome shotgun (WGS) entry which is preliminary data.</text>
</comment>
<dbReference type="InterPro" id="IPR012341">
    <property type="entry name" value="6hp_glycosidase-like_sf"/>
</dbReference>
<reference evidence="11" key="1">
    <citation type="submission" date="2023-06" db="EMBL/GenBank/DDBJ databases">
        <title>Reference genome for the Northern bat (Eptesicus nilssonii), a most northern bat species.</title>
        <authorList>
            <person name="Laine V.N."/>
            <person name="Pulliainen A.T."/>
            <person name="Lilley T.M."/>
        </authorList>
    </citation>
    <scope>NUCLEOTIDE SEQUENCE</scope>
    <source>
        <strain evidence="11">BLF_Eptnil</strain>
        <tissue evidence="11">Kidney</tissue>
    </source>
</reference>
<dbReference type="Proteomes" id="UP001177744">
    <property type="component" value="Unassembled WGS sequence"/>
</dbReference>
<evidence type="ECO:0000256" key="2">
    <source>
        <dbReference type="ARBA" id="ARBA00022801"/>
    </source>
</evidence>
<evidence type="ECO:0000256" key="3">
    <source>
        <dbReference type="ARBA" id="ARBA00023295"/>
    </source>
</evidence>
<dbReference type="GO" id="GO:0047402">
    <property type="term" value="F:protein-glucosylgalactosylhydroxylysine glucosidase activity"/>
    <property type="evidence" value="ECO:0007669"/>
    <property type="project" value="UniProtKB-EC"/>
</dbReference>
<keyword evidence="12" id="KW-1185">Reference proteome</keyword>
<sequence>MADAGEDPTIFTAHSLPSDPRLWATVTNAYLGTRVYHDTLHVNGVYNGALGDTHRAILPSPLGVQLEAPAGTGEQLTTTFVLDTNTGSFLHTLEGAGFRASQRVYAHRRLPHVLACSVSIARSAPGSRPVTVPLRSAFSPESPDLDLHLGPDFQGARYLYGHTLTPEQPGGARQEVHMLWTPVPPALTLGEGEQDRTWEFLAVVGGSQAEARACLSEALELQARGALYPTHAQAWAQLWEGCGLDVAGPLPLRQALRGALYYLLSALPEPGAPGYVCHGLSPGGLSNGSREECYWGHVFWDQDLWMFPNVLLLQPQAARALLQYRIQTLGGALDNARSLGYQGAKFAWESAGSGLEVCPEDIYGTQEIHVNGAVVLAFQLYYHSTQDLQLFQEAGGWDVVSAVAEFWCSRVEWSPAEEEYHLKGVMPPDEYHSGVNNSVYTNVLVQNRSDPRPQPSPGVRGGGGGAAECQSCSPRLCPSLRFAVALARDLGRPVPSQWLAVADKIKVPFDLKRNFHPEFDGYEPGEEVKQADVVLLGYPVPFSLSPQVRRRNLEVYEAVTSPQGPAMTWSMFAVGWMELKDARRAGDLLGRSFANITEPFKASLGPSPCALATAPARAGVGEWGPRFRGHSTVWTENADGSGAVNFLTGMGGFLQAALFGFTGFRITRAGVTFDPMCPAGVSGVRVSGICYQGHKLDFSFSEGAVTVEVRTPAGPGAPPLEVELWPSQTRLPLRPGRLLPPDPPRGPRPVAPRLARRVPSPSEWAAVPAGHKVSFARSAGRIQRSPLEEPRRQVLLPESPGRNC</sequence>
<dbReference type="PANTHER" id="PTHR11051">
    <property type="entry name" value="GLYCOSYL HYDROLASE-RELATED"/>
    <property type="match status" value="1"/>
</dbReference>
<evidence type="ECO:0000256" key="6">
    <source>
        <dbReference type="ARBA" id="ARBA00066430"/>
    </source>
</evidence>
<comment type="similarity">
    <text evidence="1">Belongs to the glycosyl hydrolase 65 family.</text>
</comment>
<evidence type="ECO:0000256" key="5">
    <source>
        <dbReference type="ARBA" id="ARBA00053339"/>
    </source>
</evidence>
<keyword evidence="2" id="KW-0378">Hydrolase</keyword>
<dbReference type="Gene3D" id="2.60.420.10">
    <property type="entry name" value="Maltose phosphorylase, domain 3"/>
    <property type="match status" value="1"/>
</dbReference>
<evidence type="ECO:0000256" key="4">
    <source>
        <dbReference type="ARBA" id="ARBA00051415"/>
    </source>
</evidence>
<dbReference type="AlphaFoldDB" id="A0AA40HQD3"/>
<accession>A0AA40HQD3</accession>
<dbReference type="Pfam" id="PF03632">
    <property type="entry name" value="Glyco_hydro_65m"/>
    <property type="match status" value="1"/>
</dbReference>
<protein>
    <recommendedName>
        <fullName evidence="7">Protein-glucosylgalactosylhydroxylysine glucosidase</fullName>
        <ecNumber evidence="6">3.2.1.107</ecNumber>
    </recommendedName>
    <alternativeName>
        <fullName evidence="8">Acid trehalase-like protein 1</fullName>
    </alternativeName>
</protein>
<feature type="domain" description="Glycoside hydrolase family 65 central catalytic" evidence="10">
    <location>
        <begin position="288"/>
        <end position="446"/>
    </location>
</feature>
<comment type="catalytic activity">
    <reaction evidence="4">
        <text>(5R)-5-O-[alpha-D-glucosyl-(1-&gt;2)-beta-D-galactosyl]-5-hydroxy-L-lysyl-[collagen] + H2O = (5R)-5-O-(beta-D-galactosyl)-5-hydroxy-L-lysyl-[collagen] + D-glucose</text>
        <dbReference type="Rhea" id="RHEA:11068"/>
        <dbReference type="Rhea" id="RHEA-COMP:12753"/>
        <dbReference type="Rhea" id="RHEA-COMP:12754"/>
        <dbReference type="ChEBI" id="CHEBI:4167"/>
        <dbReference type="ChEBI" id="CHEBI:15377"/>
        <dbReference type="ChEBI" id="CHEBI:133443"/>
        <dbReference type="ChEBI" id="CHEBI:133452"/>
        <dbReference type="EC" id="3.2.1.107"/>
    </reaction>
</comment>
<feature type="region of interest" description="Disordered" evidence="9">
    <location>
        <begin position="777"/>
        <end position="804"/>
    </location>
</feature>
<dbReference type="SUPFAM" id="SSF48208">
    <property type="entry name" value="Six-hairpin glycosidases"/>
    <property type="match status" value="1"/>
</dbReference>
<evidence type="ECO:0000313" key="12">
    <source>
        <dbReference type="Proteomes" id="UP001177744"/>
    </source>
</evidence>
<name>A0AA40HQD3_CNENI</name>
<organism evidence="11 12">
    <name type="scientific">Cnephaeus nilssonii</name>
    <name type="common">Northern bat</name>
    <name type="synonym">Eptesicus nilssonii</name>
    <dbReference type="NCBI Taxonomy" id="3371016"/>
    <lineage>
        <taxon>Eukaryota</taxon>
        <taxon>Metazoa</taxon>
        <taxon>Chordata</taxon>
        <taxon>Craniata</taxon>
        <taxon>Vertebrata</taxon>
        <taxon>Euteleostomi</taxon>
        <taxon>Mammalia</taxon>
        <taxon>Eutheria</taxon>
        <taxon>Laurasiatheria</taxon>
        <taxon>Chiroptera</taxon>
        <taxon>Yangochiroptera</taxon>
        <taxon>Vespertilionidae</taxon>
        <taxon>Cnephaeus</taxon>
    </lineage>
</organism>
<dbReference type="GO" id="GO:0005829">
    <property type="term" value="C:cytosol"/>
    <property type="evidence" value="ECO:0007669"/>
    <property type="project" value="TreeGrafter"/>
</dbReference>
<evidence type="ECO:0000259" key="10">
    <source>
        <dbReference type="Pfam" id="PF03632"/>
    </source>
</evidence>
<dbReference type="FunFam" id="1.50.10.10:FF:000023">
    <property type="entry name" value="Protein-glucosylgalactosylhydroxylysine glucosidase"/>
    <property type="match status" value="1"/>
</dbReference>
<dbReference type="GO" id="GO:0005975">
    <property type="term" value="P:carbohydrate metabolic process"/>
    <property type="evidence" value="ECO:0007669"/>
    <property type="project" value="InterPro"/>
</dbReference>
<dbReference type="EMBL" id="JAULJE010000013">
    <property type="protein sequence ID" value="KAK1335393.1"/>
    <property type="molecule type" value="Genomic_DNA"/>
</dbReference>
<evidence type="ECO:0000256" key="7">
    <source>
        <dbReference type="ARBA" id="ARBA00071505"/>
    </source>
</evidence>
<dbReference type="InterPro" id="IPR008928">
    <property type="entry name" value="6-hairpin_glycosidase_sf"/>
</dbReference>
<comment type="function">
    <text evidence="5">Catalyzes the hydrolysis of glucose from the disaccharide unit linked to hydroxylysine residues of collagen and collagen-like proteins.</text>
</comment>
<keyword evidence="3" id="KW-0326">Glycosidase</keyword>
<evidence type="ECO:0000256" key="1">
    <source>
        <dbReference type="ARBA" id="ARBA00006768"/>
    </source>
</evidence>
<evidence type="ECO:0000256" key="8">
    <source>
        <dbReference type="ARBA" id="ARBA00079982"/>
    </source>
</evidence>
<dbReference type="InterPro" id="IPR005195">
    <property type="entry name" value="Glyco_hydro_65_M"/>
</dbReference>
<dbReference type="PANTHER" id="PTHR11051:SF8">
    <property type="entry name" value="PROTEIN-GLUCOSYLGALACTOSYLHYDROXYLYSINE GLUCOSIDASE"/>
    <property type="match status" value="1"/>
</dbReference>
<dbReference type="Gene3D" id="1.50.10.10">
    <property type="match status" value="2"/>
</dbReference>